<dbReference type="SUPFAM" id="SSF101898">
    <property type="entry name" value="NHL repeat"/>
    <property type="match status" value="1"/>
</dbReference>
<reference evidence="5" key="1">
    <citation type="journal article" date="2024" name="Antonie Van Leeuwenhoek">
        <title>Bradyrhizobium ontarionense sp. nov., a novel bacterial symbiont isolated from Aeschynomene indica (Indian jointvetch), harbours photosynthesis, nitrogen fixation and nitrous oxide (N2O) reductase genes.</title>
        <authorList>
            <person name="Bromfield E.S.P."/>
            <person name="Cloutier S."/>
        </authorList>
    </citation>
    <scope>NUCLEOTIDE SEQUENCE</scope>
    <source>
        <strain evidence="5">A19</strain>
    </source>
</reference>
<keyword evidence="6" id="KW-1185">Reference proteome</keyword>
<keyword evidence="5" id="KW-0456">Lyase</keyword>
<evidence type="ECO:0000256" key="3">
    <source>
        <dbReference type="ARBA" id="ARBA00023180"/>
    </source>
</evidence>
<dbReference type="Pfam" id="PF01436">
    <property type="entry name" value="NHL"/>
    <property type="match status" value="2"/>
</dbReference>
<sequence length="323" mass="35448">MSVILGSGDFRYMVTEGWGELPDGWSYGDVAAVGVDRKDRVYVFNRGAHPVIVYDQDGRFLRSWGEGLFARPHGLHMGPDDTIFLTDDGDHTIRQCTLDGKVVLTIGIPMRPSPYMSGEPFHRCTHTAHAPNGDIYVSDGYGNACCHKFSPSGKHLMSWGESGSDPGQFNIVHNICCDAEGWVYVADRENHRIQVFDANGRYETQWNNLHRPCGLYMPPGKQQLCYVGELGPSLPVNKNAPNLGPRVTIVDSRGATVVRLGHLHAGEAPGQFIAPHGVAVDSHGDIYVAEVSNAVWPSIKPPLEPPRELRCLQKLTRLASAPA</sequence>
<evidence type="ECO:0000313" key="5">
    <source>
        <dbReference type="EMBL" id="UFZ06727.1"/>
    </source>
</evidence>
<evidence type="ECO:0000256" key="4">
    <source>
        <dbReference type="PROSITE-ProRule" id="PRU00504"/>
    </source>
</evidence>
<dbReference type="GO" id="GO:0016829">
    <property type="term" value="F:lyase activity"/>
    <property type="evidence" value="ECO:0007669"/>
    <property type="project" value="UniProtKB-KW"/>
</dbReference>
<dbReference type="CDD" id="cd14958">
    <property type="entry name" value="NHL_PAL_like"/>
    <property type="match status" value="1"/>
</dbReference>
<dbReference type="PROSITE" id="PS51125">
    <property type="entry name" value="NHL"/>
    <property type="match status" value="2"/>
</dbReference>
<feature type="repeat" description="NHL" evidence="4">
    <location>
        <begin position="266"/>
        <end position="318"/>
    </location>
</feature>
<dbReference type="RefSeq" id="WP_231326184.1">
    <property type="nucleotide sequence ID" value="NZ_CP088156.1"/>
</dbReference>
<keyword evidence="1" id="KW-0732">Signal</keyword>
<gene>
    <name evidence="5" type="ORF">LQG66_10680</name>
</gene>
<protein>
    <submittedName>
        <fullName evidence="5">Peptidyl-alpha-hydroxyglycine alpha-amidating lyase family protein</fullName>
    </submittedName>
</protein>
<evidence type="ECO:0000256" key="2">
    <source>
        <dbReference type="ARBA" id="ARBA00022737"/>
    </source>
</evidence>
<dbReference type="Proteomes" id="UP001431010">
    <property type="component" value="Chromosome"/>
</dbReference>
<dbReference type="PANTHER" id="PTHR10680">
    <property type="entry name" value="PEPTIDYL-GLYCINE ALPHA-AMIDATING MONOOXYGENASE"/>
    <property type="match status" value="1"/>
</dbReference>
<keyword evidence="2" id="KW-0677">Repeat</keyword>
<dbReference type="EMBL" id="CP088156">
    <property type="protein sequence ID" value="UFZ06727.1"/>
    <property type="molecule type" value="Genomic_DNA"/>
</dbReference>
<dbReference type="InterPro" id="IPR011042">
    <property type="entry name" value="6-blade_b-propeller_TolB-like"/>
</dbReference>
<feature type="repeat" description="NHL" evidence="4">
    <location>
        <begin position="160"/>
        <end position="199"/>
    </location>
</feature>
<name>A0ABY3RIU4_9BRAD</name>
<evidence type="ECO:0000313" key="6">
    <source>
        <dbReference type="Proteomes" id="UP001431010"/>
    </source>
</evidence>
<keyword evidence="3" id="KW-0325">Glycoprotein</keyword>
<organism evidence="5 6">
    <name type="scientific">Bradyrhizobium ontarionense</name>
    <dbReference type="NCBI Taxonomy" id="2898149"/>
    <lineage>
        <taxon>Bacteria</taxon>
        <taxon>Pseudomonadati</taxon>
        <taxon>Pseudomonadota</taxon>
        <taxon>Alphaproteobacteria</taxon>
        <taxon>Hyphomicrobiales</taxon>
        <taxon>Nitrobacteraceae</taxon>
        <taxon>Bradyrhizobium</taxon>
    </lineage>
</organism>
<accession>A0ABY3RIU4</accession>
<proteinExistence type="predicted"/>
<dbReference type="Gene3D" id="2.120.10.30">
    <property type="entry name" value="TolB, C-terminal domain"/>
    <property type="match status" value="1"/>
</dbReference>
<dbReference type="InterPro" id="IPR001258">
    <property type="entry name" value="NHL_repeat"/>
</dbReference>
<evidence type="ECO:0000256" key="1">
    <source>
        <dbReference type="ARBA" id="ARBA00022729"/>
    </source>
</evidence>
<dbReference type="PANTHER" id="PTHR10680:SF38">
    <property type="entry name" value="BLL1368 PROTEIN"/>
    <property type="match status" value="1"/>
</dbReference>